<dbReference type="InterPro" id="IPR013217">
    <property type="entry name" value="Methyltransf_12"/>
</dbReference>
<reference evidence="6" key="1">
    <citation type="submission" date="2021-11" db="EMBL/GenBank/DDBJ databases">
        <authorList>
            <consortium name="Genoscope - CEA"/>
            <person name="William W."/>
        </authorList>
    </citation>
    <scope>NUCLEOTIDE SEQUENCE</scope>
</reference>
<evidence type="ECO:0000313" key="6">
    <source>
        <dbReference type="EMBL" id="CAH0365383.1"/>
    </source>
</evidence>
<evidence type="ECO:0000256" key="1">
    <source>
        <dbReference type="ARBA" id="ARBA00009725"/>
    </source>
</evidence>
<dbReference type="EC" id="2.1.1.-" evidence="4"/>
<dbReference type="Pfam" id="PF08242">
    <property type="entry name" value="Methyltransf_12"/>
    <property type="match status" value="1"/>
</dbReference>
<evidence type="ECO:0000256" key="3">
    <source>
        <dbReference type="ARBA" id="ARBA00022679"/>
    </source>
</evidence>
<dbReference type="SUPFAM" id="SSF53335">
    <property type="entry name" value="S-adenosyl-L-methionine-dependent methyltransferases"/>
    <property type="match status" value="1"/>
</dbReference>
<dbReference type="AlphaFoldDB" id="A0A8J2S682"/>
<proteinExistence type="inferred from homology"/>
<organism evidence="6 7">
    <name type="scientific">Pelagomonas calceolata</name>
    <dbReference type="NCBI Taxonomy" id="35677"/>
    <lineage>
        <taxon>Eukaryota</taxon>
        <taxon>Sar</taxon>
        <taxon>Stramenopiles</taxon>
        <taxon>Ochrophyta</taxon>
        <taxon>Pelagophyceae</taxon>
        <taxon>Pelagomonadales</taxon>
        <taxon>Pelagomonadaceae</taxon>
        <taxon>Pelagomonas</taxon>
    </lineage>
</organism>
<dbReference type="GO" id="GO:0008173">
    <property type="term" value="F:RNA methyltransferase activity"/>
    <property type="evidence" value="ECO:0007669"/>
    <property type="project" value="UniProtKB-ARBA"/>
</dbReference>
<comment type="caution">
    <text evidence="6">The sequence shown here is derived from an EMBL/GenBank/DDBJ whole genome shotgun (WGS) entry which is preliminary data.</text>
</comment>
<dbReference type="PIRSF" id="PIRSF037755">
    <property type="entry name" value="Mettl2_prd"/>
    <property type="match status" value="1"/>
</dbReference>
<dbReference type="Gene3D" id="3.40.50.150">
    <property type="entry name" value="Vaccinia Virus protein VP39"/>
    <property type="match status" value="1"/>
</dbReference>
<dbReference type="OrthoDB" id="417697at2759"/>
<keyword evidence="3 4" id="KW-0808">Transferase</keyword>
<evidence type="ECO:0000256" key="2">
    <source>
        <dbReference type="ARBA" id="ARBA00022603"/>
    </source>
</evidence>
<gene>
    <name evidence="6" type="ORF">PECAL_1P18220</name>
</gene>
<feature type="domain" description="Methyltransferase type 12" evidence="5">
    <location>
        <begin position="118"/>
        <end position="212"/>
    </location>
</feature>
<keyword evidence="2 4" id="KW-0489">Methyltransferase</keyword>
<dbReference type="GO" id="GO:0008757">
    <property type="term" value="F:S-adenosylmethionine-dependent methyltransferase activity"/>
    <property type="evidence" value="ECO:0007669"/>
    <property type="project" value="UniProtKB-ARBA"/>
</dbReference>
<dbReference type="GO" id="GO:0032259">
    <property type="term" value="P:methylation"/>
    <property type="evidence" value="ECO:0007669"/>
    <property type="project" value="UniProtKB-KW"/>
</dbReference>
<dbReference type="InterPro" id="IPR029063">
    <property type="entry name" value="SAM-dependent_MTases_sf"/>
</dbReference>
<evidence type="ECO:0000313" key="7">
    <source>
        <dbReference type="Proteomes" id="UP000789595"/>
    </source>
</evidence>
<dbReference type="CDD" id="cd02440">
    <property type="entry name" value="AdoMet_MTases"/>
    <property type="match status" value="1"/>
</dbReference>
<dbReference type="InterPro" id="IPR026113">
    <property type="entry name" value="METTL2/6/8-like"/>
</dbReference>
<dbReference type="PANTHER" id="PTHR22809:SF5">
    <property type="entry name" value="TRNA N(3)-METHYLCYTIDINE METHYLTRANSFERASE METTL6"/>
    <property type="match status" value="1"/>
</dbReference>
<name>A0A8J2S682_9STRA</name>
<protein>
    <recommendedName>
        <fullName evidence="4">tRNA N(3)-methylcytidine methyltransferase</fullName>
        <ecNumber evidence="4">2.1.1.-</ecNumber>
    </recommendedName>
</protein>
<sequence length="296" mass="32868">MEELAVLVAWRLDPPPVNTHVRTKAGPPPLARGCSVLDDEDAIWAADEMDEARRREAKAIVEAQGRVLAPFWVDKYDREASKAWDRFYRRTSVAPYKDRHYLDVNFPGAFDAPRGVALEVGCGCGSAAAPILRDHAGWRVVAIDFAASAVERLRARRLDRVEVALCDVVKDALPCDGVDVVLCLFVLSSIAPGALPGVVAKLGAALKPGGRLLFRDYGRYDAAQLRFGKGQKVGDHRYVKADGTACFYFDLDDVSELFAGFDVLSLNLDCRQEANRATKTRRRRVFVEGDFRKRRD</sequence>
<comment type="function">
    <text evidence="4">S-adenosyl-L-methionine-dependent methyltransferase.</text>
</comment>
<evidence type="ECO:0000259" key="5">
    <source>
        <dbReference type="Pfam" id="PF08242"/>
    </source>
</evidence>
<dbReference type="PANTHER" id="PTHR22809">
    <property type="entry name" value="METHYLTRANSFERASE-RELATED"/>
    <property type="match status" value="1"/>
</dbReference>
<keyword evidence="7" id="KW-1185">Reference proteome</keyword>
<evidence type="ECO:0000256" key="4">
    <source>
        <dbReference type="PIRNR" id="PIRNR037755"/>
    </source>
</evidence>
<dbReference type="Proteomes" id="UP000789595">
    <property type="component" value="Unassembled WGS sequence"/>
</dbReference>
<comment type="similarity">
    <text evidence="1 4">Belongs to the methyltransferase superfamily. METL family.</text>
</comment>
<accession>A0A8J2S682</accession>
<dbReference type="EMBL" id="CAKKNE010000001">
    <property type="protein sequence ID" value="CAH0365383.1"/>
    <property type="molecule type" value="Genomic_DNA"/>
</dbReference>